<evidence type="ECO:0000256" key="1">
    <source>
        <dbReference type="SAM" id="MobiDB-lite"/>
    </source>
</evidence>
<reference evidence="2 3" key="1">
    <citation type="submission" date="2018-10" db="EMBL/GenBank/DDBJ databases">
        <title>Draft Genome Sequence of Anaerotignum sp. KCTC 15736.</title>
        <authorList>
            <person name="Choi S.H."/>
            <person name="Kim J.S."/>
            <person name="Kang S.W."/>
            <person name="Lee J.S."/>
            <person name="Park S.H."/>
        </authorList>
    </citation>
    <scope>NUCLEOTIDE SEQUENCE [LARGE SCALE GENOMIC DNA]</scope>
    <source>
        <strain evidence="2 3">KCTC 15736</strain>
    </source>
</reference>
<dbReference type="EMBL" id="BHVZ01000001">
    <property type="protein sequence ID" value="GCB28703.1"/>
    <property type="molecule type" value="Genomic_DNA"/>
</dbReference>
<comment type="caution">
    <text evidence="2">The sequence shown here is derived from an EMBL/GenBank/DDBJ whole genome shotgun (WGS) entry which is preliminary data.</text>
</comment>
<name>A0A401LAW7_9FIRM</name>
<evidence type="ECO:0000313" key="3">
    <source>
        <dbReference type="Proteomes" id="UP000287361"/>
    </source>
</evidence>
<keyword evidence="3" id="KW-1185">Reference proteome</keyword>
<proteinExistence type="predicted"/>
<accession>A0A401LAW7</accession>
<sequence>MVKTAVFAKRMYQKFFSEKRSGDGFDKIFRSEKKCLNMAKICSTVNLSGEINLFRIVLLKVRKDGNNNGKDLSGQDKGRLQTGKRQCAAEVQG</sequence>
<protein>
    <submittedName>
        <fullName evidence="2">Uncharacterized protein</fullName>
    </submittedName>
</protein>
<organism evidence="2 3">
    <name type="scientific">Anaerotignum faecicola</name>
    <dbReference type="NCBI Taxonomy" id="2358141"/>
    <lineage>
        <taxon>Bacteria</taxon>
        <taxon>Bacillati</taxon>
        <taxon>Bacillota</taxon>
        <taxon>Clostridia</taxon>
        <taxon>Lachnospirales</taxon>
        <taxon>Anaerotignaceae</taxon>
        <taxon>Anaerotignum</taxon>
    </lineage>
</organism>
<evidence type="ECO:0000313" key="2">
    <source>
        <dbReference type="EMBL" id="GCB28703.1"/>
    </source>
</evidence>
<gene>
    <name evidence="2" type="ORF">KGMB03357_03640</name>
</gene>
<feature type="region of interest" description="Disordered" evidence="1">
    <location>
        <begin position="64"/>
        <end position="93"/>
    </location>
</feature>
<dbReference type="AlphaFoldDB" id="A0A401LAW7"/>
<dbReference type="Proteomes" id="UP000287361">
    <property type="component" value="Unassembled WGS sequence"/>
</dbReference>